<evidence type="ECO:0000256" key="3">
    <source>
        <dbReference type="ARBA" id="ARBA00022801"/>
    </source>
</evidence>
<dbReference type="GO" id="GO:0008233">
    <property type="term" value="F:peptidase activity"/>
    <property type="evidence" value="ECO:0007669"/>
    <property type="project" value="UniProtKB-KW"/>
</dbReference>
<evidence type="ECO:0000313" key="8">
    <source>
        <dbReference type="Proteomes" id="UP000597138"/>
    </source>
</evidence>
<comment type="caution">
    <text evidence="6">The sequence shown here is derived from an EMBL/GenBank/DDBJ whole genome shotgun (WGS) entry which is preliminary data.</text>
</comment>
<feature type="domain" description="Prohead serine protease" evidence="4">
    <location>
        <begin position="8"/>
        <end position="160"/>
    </location>
</feature>
<evidence type="ECO:0000313" key="5">
    <source>
        <dbReference type="EMBL" id="GGD63334.1"/>
    </source>
</evidence>
<proteinExistence type="predicted"/>
<dbReference type="EMBL" id="JFHE01000011">
    <property type="protein sequence ID" value="KDR34724.1"/>
    <property type="molecule type" value="Genomic_DNA"/>
</dbReference>
<name>A0A069P4B2_9BURK</name>
<protein>
    <submittedName>
        <fullName evidence="6">Peptidase U35</fullName>
    </submittedName>
    <submittedName>
        <fullName evidence="5">Primosome assembly protein PriA</fullName>
    </submittedName>
</protein>
<evidence type="ECO:0000313" key="7">
    <source>
        <dbReference type="Proteomes" id="UP000027439"/>
    </source>
</evidence>
<reference evidence="5" key="4">
    <citation type="submission" date="2024-05" db="EMBL/GenBank/DDBJ databases">
        <authorList>
            <person name="Sun Q."/>
            <person name="Zhou Y."/>
        </authorList>
    </citation>
    <scope>NUCLEOTIDE SEQUENCE</scope>
    <source>
        <strain evidence="5">CGMCC 1.11013</strain>
    </source>
</reference>
<accession>A0A069P4B2</accession>
<keyword evidence="2" id="KW-0645">Protease</keyword>
<evidence type="ECO:0000313" key="6">
    <source>
        <dbReference type="EMBL" id="KDR34724.1"/>
    </source>
</evidence>
<reference evidence="5" key="1">
    <citation type="journal article" date="2014" name="Int. J. Syst. Evol. Microbiol.">
        <title>Complete genome of a new Firmicutes species belonging to the dominant human colonic microbiota ('Ruminococcus bicirculans') reveals two chromosomes and a selective capacity to utilize plant glucans.</title>
        <authorList>
            <consortium name="NISC Comparative Sequencing Program"/>
            <person name="Wegmann U."/>
            <person name="Louis P."/>
            <person name="Goesmann A."/>
            <person name="Henrissat B."/>
            <person name="Duncan S.H."/>
            <person name="Flint H.J."/>
        </authorList>
    </citation>
    <scope>NUCLEOTIDE SEQUENCE</scope>
    <source>
        <strain evidence="5">CGMCC 1.11013</strain>
    </source>
</reference>
<dbReference type="NCBIfam" id="TIGR01543">
    <property type="entry name" value="proheadase_HK97"/>
    <property type="match status" value="1"/>
</dbReference>
<dbReference type="SUPFAM" id="SSF50789">
    <property type="entry name" value="Herpes virus serine proteinase, assemblin"/>
    <property type="match status" value="1"/>
</dbReference>
<organism evidence="6 7">
    <name type="scientific">Caballeronia grimmiae</name>
    <dbReference type="NCBI Taxonomy" id="1071679"/>
    <lineage>
        <taxon>Bacteria</taxon>
        <taxon>Pseudomonadati</taxon>
        <taxon>Pseudomonadota</taxon>
        <taxon>Betaproteobacteria</taxon>
        <taxon>Burkholderiales</taxon>
        <taxon>Burkholderiaceae</taxon>
        <taxon>Caballeronia</taxon>
    </lineage>
</organism>
<keyword evidence="3" id="KW-0378">Hydrolase</keyword>
<evidence type="ECO:0000256" key="2">
    <source>
        <dbReference type="ARBA" id="ARBA00022670"/>
    </source>
</evidence>
<dbReference type="InterPro" id="IPR006433">
    <property type="entry name" value="Prohead_protease"/>
</dbReference>
<evidence type="ECO:0000256" key="1">
    <source>
        <dbReference type="ARBA" id="ARBA00022612"/>
    </source>
</evidence>
<dbReference type="OrthoDB" id="9804926at2"/>
<keyword evidence="8" id="KW-1185">Reference proteome</keyword>
<dbReference type="EMBL" id="BMEG01000002">
    <property type="protein sequence ID" value="GGD63334.1"/>
    <property type="molecule type" value="Genomic_DNA"/>
</dbReference>
<dbReference type="AlphaFoldDB" id="A0A069P4B2"/>
<dbReference type="STRING" id="1071679.BG57_03860"/>
<dbReference type="GO" id="GO:0006508">
    <property type="term" value="P:proteolysis"/>
    <property type="evidence" value="ECO:0007669"/>
    <property type="project" value="UniProtKB-KW"/>
</dbReference>
<sequence length="218" mass="23771">MHIQTKSIEFKADSLTEQGSFSGYGSVFGVLDSWDDIVAPGAFTKSLQSLASKGRAVPILWQHDTENPIGVWSDLKEDSVGLFGDGSLWLDDAPSAKLAYKGMQSRAITGLSIGYITRSADYDQKTGIRTLKELDLIEISVVTSPANDEARITNFKSRIAEGSLTERDFENILRDAGFSRSDAVAITNHGFKSLLQRDAGVRSDEIKAVFDAFSIAKI</sequence>
<reference evidence="6 7" key="2">
    <citation type="submission" date="2014-03" db="EMBL/GenBank/DDBJ databases">
        <title>Draft Genome Sequences of Four Burkholderia Strains.</title>
        <authorList>
            <person name="Liu X.Y."/>
            <person name="Li C.X."/>
            <person name="Xu J.H."/>
        </authorList>
    </citation>
    <scope>NUCLEOTIDE SEQUENCE [LARGE SCALE GENOMIC DNA]</scope>
    <source>
        <strain evidence="6 7">R27</strain>
    </source>
</reference>
<dbReference type="Pfam" id="PF04586">
    <property type="entry name" value="Peptidase_S78"/>
    <property type="match status" value="1"/>
</dbReference>
<reference evidence="8" key="3">
    <citation type="journal article" date="2019" name="Int. J. Syst. Evol. Microbiol.">
        <title>The Global Catalogue of Microorganisms (GCM) 10K type strain sequencing project: providing services to taxonomists for standard genome sequencing and annotation.</title>
        <authorList>
            <consortium name="The Broad Institute Genomics Platform"/>
            <consortium name="The Broad Institute Genome Sequencing Center for Infectious Disease"/>
            <person name="Wu L."/>
            <person name="Ma J."/>
        </authorList>
    </citation>
    <scope>NUCLEOTIDE SEQUENCE [LARGE SCALE GENOMIC DNA]</scope>
    <source>
        <strain evidence="8">CGMCC 1.11013</strain>
    </source>
</reference>
<dbReference type="Proteomes" id="UP000597138">
    <property type="component" value="Unassembled WGS sequence"/>
</dbReference>
<keyword evidence="1" id="KW-1188">Viral release from host cell</keyword>
<gene>
    <name evidence="6" type="ORF">BG57_03860</name>
    <name evidence="5" type="ORF">GCM10010985_16790</name>
</gene>
<dbReference type="Proteomes" id="UP000027439">
    <property type="component" value="Unassembled WGS sequence"/>
</dbReference>
<dbReference type="RefSeq" id="WP_035964420.1">
    <property type="nucleotide sequence ID" value="NZ_BMEG01000002.1"/>
</dbReference>
<evidence type="ECO:0000259" key="4">
    <source>
        <dbReference type="Pfam" id="PF04586"/>
    </source>
</evidence>
<dbReference type="InterPro" id="IPR054613">
    <property type="entry name" value="Peptidase_S78_dom"/>
</dbReference>
<dbReference type="eggNOG" id="COG3740">
    <property type="taxonomic scope" value="Bacteria"/>
</dbReference>